<gene>
    <name evidence="1" type="ORF">SDC9_09811</name>
</gene>
<evidence type="ECO:0000313" key="1">
    <source>
        <dbReference type="EMBL" id="MPL64159.1"/>
    </source>
</evidence>
<proteinExistence type="predicted"/>
<dbReference type="EMBL" id="VSSQ01000024">
    <property type="protein sequence ID" value="MPL64159.1"/>
    <property type="molecule type" value="Genomic_DNA"/>
</dbReference>
<organism evidence="1">
    <name type="scientific">bioreactor metagenome</name>
    <dbReference type="NCBI Taxonomy" id="1076179"/>
    <lineage>
        <taxon>unclassified sequences</taxon>
        <taxon>metagenomes</taxon>
        <taxon>ecological metagenomes</taxon>
    </lineage>
</organism>
<sequence>MRTPLLYIGLDAEQYGPSKTLAFDYEYFTIKKEEGVAKRL</sequence>
<accession>A0A644TBL0</accession>
<name>A0A644TBL0_9ZZZZ</name>
<dbReference type="AlphaFoldDB" id="A0A644TBL0"/>
<reference evidence="1" key="1">
    <citation type="submission" date="2019-08" db="EMBL/GenBank/DDBJ databases">
        <authorList>
            <person name="Kucharzyk K."/>
            <person name="Murdoch R.W."/>
            <person name="Higgins S."/>
            <person name="Loffler F."/>
        </authorList>
    </citation>
    <scope>NUCLEOTIDE SEQUENCE</scope>
</reference>
<comment type="caution">
    <text evidence="1">The sequence shown here is derived from an EMBL/GenBank/DDBJ whole genome shotgun (WGS) entry which is preliminary data.</text>
</comment>
<protein>
    <submittedName>
        <fullName evidence="1">Uncharacterized protein</fullName>
    </submittedName>
</protein>